<proteinExistence type="predicted"/>
<protein>
    <submittedName>
        <fullName evidence="2">Uncharacterized protein</fullName>
    </submittedName>
</protein>
<gene>
    <name evidence="2" type="ORF">PINE0816_LOCUS1791</name>
</gene>
<organism evidence="2">
    <name type="scientific">Proboscia inermis</name>
    <dbReference type="NCBI Taxonomy" id="420281"/>
    <lineage>
        <taxon>Eukaryota</taxon>
        <taxon>Sar</taxon>
        <taxon>Stramenopiles</taxon>
        <taxon>Ochrophyta</taxon>
        <taxon>Bacillariophyta</taxon>
        <taxon>Coscinodiscophyceae</taxon>
        <taxon>Rhizosoleniophycidae</taxon>
        <taxon>Rhizosoleniales</taxon>
        <taxon>Rhizosoleniaceae</taxon>
        <taxon>Proboscia</taxon>
    </lineage>
</organism>
<dbReference type="EMBL" id="HBEL01003795">
    <property type="protein sequence ID" value="CAD8405676.1"/>
    <property type="molecule type" value="Transcribed_RNA"/>
</dbReference>
<evidence type="ECO:0000256" key="1">
    <source>
        <dbReference type="SAM" id="MobiDB-lite"/>
    </source>
</evidence>
<name>A0A7S0G941_9STRA</name>
<feature type="region of interest" description="Disordered" evidence="1">
    <location>
        <begin position="59"/>
        <end position="81"/>
    </location>
</feature>
<feature type="compositionally biased region" description="Basic and acidic residues" evidence="1">
    <location>
        <begin position="61"/>
        <end position="73"/>
    </location>
</feature>
<dbReference type="AlphaFoldDB" id="A0A7S0G941"/>
<accession>A0A7S0G941</accession>
<evidence type="ECO:0000313" key="2">
    <source>
        <dbReference type="EMBL" id="CAD8405676.1"/>
    </source>
</evidence>
<reference evidence="2" key="1">
    <citation type="submission" date="2021-01" db="EMBL/GenBank/DDBJ databases">
        <authorList>
            <person name="Corre E."/>
            <person name="Pelletier E."/>
            <person name="Niang G."/>
            <person name="Scheremetjew M."/>
            <person name="Finn R."/>
            <person name="Kale V."/>
            <person name="Holt S."/>
            <person name="Cochrane G."/>
            <person name="Meng A."/>
            <person name="Brown T."/>
            <person name="Cohen L."/>
        </authorList>
    </citation>
    <scope>NUCLEOTIDE SEQUENCE</scope>
    <source>
        <strain evidence="2">CCAP1064/1</strain>
    </source>
</reference>
<sequence length="102" mass="10680">MLKVGGGPSGVGAEDVQGGCQDLRRSILIFLSKIMTPSNDKKVNAKMFVLPGTDSAVCEGEEQKGAKKDDAKSKSSMQSHGKTAIFSSPLIIPVSDANDTLL</sequence>